<evidence type="ECO:0000256" key="1">
    <source>
        <dbReference type="SAM" id="MobiDB-lite"/>
    </source>
</evidence>
<dbReference type="EMBL" id="BLXT01006392">
    <property type="protein sequence ID" value="GFO31469.1"/>
    <property type="molecule type" value="Genomic_DNA"/>
</dbReference>
<comment type="caution">
    <text evidence="3">The sequence shown here is derived from an EMBL/GenBank/DDBJ whole genome shotgun (WGS) entry which is preliminary data.</text>
</comment>
<accession>A0AAV4CKL7</accession>
<feature type="region of interest" description="Disordered" evidence="1">
    <location>
        <begin position="264"/>
        <end position="283"/>
    </location>
</feature>
<protein>
    <submittedName>
        <fullName evidence="3">Uncharacterized protein</fullName>
    </submittedName>
</protein>
<evidence type="ECO:0000256" key="2">
    <source>
        <dbReference type="SAM" id="SignalP"/>
    </source>
</evidence>
<evidence type="ECO:0000313" key="4">
    <source>
        <dbReference type="Proteomes" id="UP000735302"/>
    </source>
</evidence>
<reference evidence="3 4" key="1">
    <citation type="journal article" date="2021" name="Elife">
        <title>Chloroplast acquisition without the gene transfer in kleptoplastic sea slugs, Plakobranchus ocellatus.</title>
        <authorList>
            <person name="Maeda T."/>
            <person name="Takahashi S."/>
            <person name="Yoshida T."/>
            <person name="Shimamura S."/>
            <person name="Takaki Y."/>
            <person name="Nagai Y."/>
            <person name="Toyoda A."/>
            <person name="Suzuki Y."/>
            <person name="Arimoto A."/>
            <person name="Ishii H."/>
            <person name="Satoh N."/>
            <person name="Nishiyama T."/>
            <person name="Hasebe M."/>
            <person name="Maruyama T."/>
            <person name="Minagawa J."/>
            <person name="Obokata J."/>
            <person name="Shigenobu S."/>
        </authorList>
    </citation>
    <scope>NUCLEOTIDE SEQUENCE [LARGE SCALE GENOMIC DNA]</scope>
</reference>
<feature type="signal peptide" evidence="2">
    <location>
        <begin position="1"/>
        <end position="16"/>
    </location>
</feature>
<evidence type="ECO:0000313" key="3">
    <source>
        <dbReference type="EMBL" id="GFO31469.1"/>
    </source>
</evidence>
<keyword evidence="4" id="KW-1185">Reference proteome</keyword>
<organism evidence="3 4">
    <name type="scientific">Plakobranchus ocellatus</name>
    <dbReference type="NCBI Taxonomy" id="259542"/>
    <lineage>
        <taxon>Eukaryota</taxon>
        <taxon>Metazoa</taxon>
        <taxon>Spiralia</taxon>
        <taxon>Lophotrochozoa</taxon>
        <taxon>Mollusca</taxon>
        <taxon>Gastropoda</taxon>
        <taxon>Heterobranchia</taxon>
        <taxon>Euthyneura</taxon>
        <taxon>Panpulmonata</taxon>
        <taxon>Sacoglossa</taxon>
        <taxon>Placobranchoidea</taxon>
        <taxon>Plakobranchidae</taxon>
        <taxon>Plakobranchus</taxon>
    </lineage>
</organism>
<name>A0AAV4CKL7_9GAST</name>
<keyword evidence="2" id="KW-0732">Signal</keyword>
<dbReference type="Proteomes" id="UP000735302">
    <property type="component" value="Unassembled WGS sequence"/>
</dbReference>
<sequence length="283" mass="30515">MLPLYFLLLATKSIDAQLSNVKVEGPITGYLFEDTRDCVEGRILLGITNDNSFEIDVEISDPKIPHVYVSALTVQPGLTVVPWQLGGQSYAENAQIKVTTTAQGLEYSTDLTLVVKAEPTMTGVADAIEVGELLTIVATLVTIYDADFTLWVYDASGNLTHSEVKNVVGPSPSPKQATFTWTPQQDGVLNISVGTTANGDQKFFGKQVHAYYPIPPGTFELSTSNPIRPPKMYYPRDNIEFILKALSPSGSRPTQVMEGGIGISGVTTSTLPPDLKDGFPSGN</sequence>
<gene>
    <name evidence="3" type="ORF">PoB_005797400</name>
</gene>
<proteinExistence type="predicted"/>
<feature type="chain" id="PRO_5043450190" evidence="2">
    <location>
        <begin position="17"/>
        <end position="283"/>
    </location>
</feature>
<dbReference type="AlphaFoldDB" id="A0AAV4CKL7"/>